<dbReference type="Pfam" id="PF04397">
    <property type="entry name" value="LytTR"/>
    <property type="match status" value="1"/>
</dbReference>
<dbReference type="SMART" id="SM00448">
    <property type="entry name" value="REC"/>
    <property type="match status" value="1"/>
</dbReference>
<evidence type="ECO:0000313" key="4">
    <source>
        <dbReference type="EMBL" id="SDH52967.1"/>
    </source>
</evidence>
<dbReference type="Pfam" id="PF00072">
    <property type="entry name" value="Response_reg"/>
    <property type="match status" value="1"/>
</dbReference>
<protein>
    <submittedName>
        <fullName evidence="4">DNA-binding response regulator, LytR/AlgR family</fullName>
    </submittedName>
</protein>
<feature type="domain" description="HTH LytTR-type" evidence="3">
    <location>
        <begin position="136"/>
        <end position="207"/>
    </location>
</feature>
<dbReference type="AlphaFoldDB" id="A0A1G8D5C7"/>
<dbReference type="PANTHER" id="PTHR37299">
    <property type="entry name" value="TRANSCRIPTIONAL REGULATOR-RELATED"/>
    <property type="match status" value="1"/>
</dbReference>
<feature type="domain" description="Response regulatory" evidence="2">
    <location>
        <begin position="2"/>
        <end position="113"/>
    </location>
</feature>
<dbReference type="SUPFAM" id="SSF52172">
    <property type="entry name" value="CheY-like"/>
    <property type="match status" value="1"/>
</dbReference>
<proteinExistence type="predicted"/>
<organism evidence="4 5">
    <name type="scientific">Mucilaginibacter gossypii</name>
    <dbReference type="NCBI Taxonomy" id="551996"/>
    <lineage>
        <taxon>Bacteria</taxon>
        <taxon>Pseudomonadati</taxon>
        <taxon>Bacteroidota</taxon>
        <taxon>Sphingobacteriia</taxon>
        <taxon>Sphingobacteriales</taxon>
        <taxon>Sphingobacteriaceae</taxon>
        <taxon>Mucilaginibacter</taxon>
    </lineage>
</organism>
<dbReference type="STRING" id="551996.SAMN05192573_110129"/>
<dbReference type="InterPro" id="IPR011006">
    <property type="entry name" value="CheY-like_superfamily"/>
</dbReference>
<dbReference type="PROSITE" id="PS50110">
    <property type="entry name" value="RESPONSE_REGULATORY"/>
    <property type="match status" value="1"/>
</dbReference>
<dbReference type="Gene3D" id="2.40.50.1020">
    <property type="entry name" value="LytTr DNA-binding domain"/>
    <property type="match status" value="1"/>
</dbReference>
<keyword evidence="4" id="KW-0238">DNA-binding</keyword>
<feature type="modified residue" description="4-aspartylphosphate" evidence="1">
    <location>
        <position position="53"/>
    </location>
</feature>
<dbReference type="InterPro" id="IPR001789">
    <property type="entry name" value="Sig_transdc_resp-reg_receiver"/>
</dbReference>
<accession>A0A1G8D5C7</accession>
<reference evidence="5" key="1">
    <citation type="submission" date="2016-10" db="EMBL/GenBank/DDBJ databases">
        <authorList>
            <person name="Varghese N."/>
            <person name="Submissions S."/>
        </authorList>
    </citation>
    <scope>NUCLEOTIDE SEQUENCE [LARGE SCALE GENOMIC DNA]</scope>
    <source>
        <strain evidence="5">Gh-67</strain>
    </source>
</reference>
<dbReference type="Gene3D" id="3.40.50.2300">
    <property type="match status" value="1"/>
</dbReference>
<evidence type="ECO:0000259" key="3">
    <source>
        <dbReference type="PROSITE" id="PS50930"/>
    </source>
</evidence>
<dbReference type="EMBL" id="FNCG01000010">
    <property type="protein sequence ID" value="SDH52967.1"/>
    <property type="molecule type" value="Genomic_DNA"/>
</dbReference>
<evidence type="ECO:0000256" key="1">
    <source>
        <dbReference type="PROSITE-ProRule" id="PRU00169"/>
    </source>
</evidence>
<dbReference type="PROSITE" id="PS50930">
    <property type="entry name" value="HTH_LYTTR"/>
    <property type="match status" value="1"/>
</dbReference>
<name>A0A1G8D5C7_9SPHI</name>
<evidence type="ECO:0000259" key="2">
    <source>
        <dbReference type="PROSITE" id="PS50110"/>
    </source>
</evidence>
<keyword evidence="1" id="KW-0597">Phosphoprotein</keyword>
<dbReference type="GO" id="GO:0000156">
    <property type="term" value="F:phosphorelay response regulator activity"/>
    <property type="evidence" value="ECO:0007669"/>
    <property type="project" value="InterPro"/>
</dbReference>
<evidence type="ECO:0000313" key="5">
    <source>
        <dbReference type="Proteomes" id="UP000199705"/>
    </source>
</evidence>
<dbReference type="SMART" id="SM00850">
    <property type="entry name" value="LytTR"/>
    <property type="match status" value="1"/>
</dbReference>
<dbReference type="RefSeq" id="WP_091170726.1">
    <property type="nucleotide sequence ID" value="NZ_FNCG01000010.1"/>
</dbReference>
<dbReference type="InterPro" id="IPR046947">
    <property type="entry name" value="LytR-like"/>
</dbReference>
<dbReference type="PANTHER" id="PTHR37299:SF1">
    <property type="entry name" value="STAGE 0 SPORULATION PROTEIN A HOMOLOG"/>
    <property type="match status" value="1"/>
</dbReference>
<dbReference type="InterPro" id="IPR007492">
    <property type="entry name" value="LytTR_DNA-bd_dom"/>
</dbReference>
<dbReference type="GO" id="GO:0003677">
    <property type="term" value="F:DNA binding"/>
    <property type="evidence" value="ECO:0007669"/>
    <property type="project" value="UniProtKB-KW"/>
</dbReference>
<dbReference type="Proteomes" id="UP000199705">
    <property type="component" value="Unassembled WGS sequence"/>
</dbReference>
<sequence>MNCIIIDDEPLARAEMESLIKEVSSLEILKQFSNAFSALEYLKENDVDLLFVDIQMPGLNGIDFAASVPKKSLTIFTTAYPQYALKSYELDAIDYVLKPIEKSRLKKAINKAELFKKLLSNETVKSTIEEGTGDFLFIKSERRVHKVYFDELLYVEGLKDYVVIFTESQKLITAMNLKNMHQRLPIGRYIRVSKSFVVNISRVTSFDNHAVYIGDKEVPLGETFREEFIKVYTGNSM</sequence>
<gene>
    <name evidence="4" type="ORF">SAMN05192573_110129</name>
</gene>
<keyword evidence="5" id="KW-1185">Reference proteome</keyword>